<comment type="caution">
    <text evidence="1">The sequence shown here is derived from an EMBL/GenBank/DDBJ whole genome shotgun (WGS) entry which is preliminary data.</text>
</comment>
<evidence type="ECO:0000313" key="2">
    <source>
        <dbReference type="Proteomes" id="UP000824145"/>
    </source>
</evidence>
<reference evidence="1" key="2">
    <citation type="journal article" date="2021" name="PeerJ">
        <title>Extensive microbial diversity within the chicken gut microbiome revealed by metagenomics and culture.</title>
        <authorList>
            <person name="Gilroy R."/>
            <person name="Ravi A."/>
            <person name="Getino M."/>
            <person name="Pursley I."/>
            <person name="Horton D.L."/>
            <person name="Alikhan N.F."/>
            <person name="Baker D."/>
            <person name="Gharbi K."/>
            <person name="Hall N."/>
            <person name="Watson M."/>
            <person name="Adriaenssens E.M."/>
            <person name="Foster-Nyarko E."/>
            <person name="Jarju S."/>
            <person name="Secka A."/>
            <person name="Antonio M."/>
            <person name="Oren A."/>
            <person name="Chaudhuri R.R."/>
            <person name="La Ragione R."/>
            <person name="Hildebrand F."/>
            <person name="Pallen M.J."/>
        </authorList>
    </citation>
    <scope>NUCLEOTIDE SEQUENCE</scope>
    <source>
        <strain evidence="1">9366</strain>
    </source>
</reference>
<dbReference type="GO" id="GO:0006355">
    <property type="term" value="P:regulation of DNA-templated transcription"/>
    <property type="evidence" value="ECO:0007669"/>
    <property type="project" value="InterPro"/>
</dbReference>
<dbReference type="Pfam" id="PF06257">
    <property type="entry name" value="VEG"/>
    <property type="match status" value="1"/>
</dbReference>
<organism evidence="1 2">
    <name type="scientific">Candidatus Caccalectryoclostridium excrementigallinarum</name>
    <dbReference type="NCBI Taxonomy" id="2840710"/>
    <lineage>
        <taxon>Bacteria</taxon>
        <taxon>Bacillati</taxon>
        <taxon>Bacillota</taxon>
        <taxon>Clostridia</taxon>
        <taxon>Christensenellales</taxon>
        <taxon>Christensenellaceae</taxon>
        <taxon>Christensenellaceae incertae sedis</taxon>
        <taxon>Candidatus Caccalectryoclostridium</taxon>
    </lineage>
</organism>
<accession>A0A9D1ML12</accession>
<dbReference type="Proteomes" id="UP000824145">
    <property type="component" value="Unassembled WGS sequence"/>
</dbReference>
<dbReference type="Gene3D" id="2.30.30.100">
    <property type="match status" value="1"/>
</dbReference>
<dbReference type="AlphaFoldDB" id="A0A9D1ML12"/>
<sequence length="68" mass="7920">MDAVKSALERLRGEHVVMQINRGRNKFERTEGVLKDLYPAIFTVESEGKVLSFSYNDILSRDVRFCRK</sequence>
<protein>
    <submittedName>
        <fullName evidence="1">Veg family protein</fullName>
    </submittedName>
</protein>
<name>A0A9D1ML12_9FIRM</name>
<dbReference type="EMBL" id="DVNJ01000005">
    <property type="protein sequence ID" value="HIU62458.1"/>
    <property type="molecule type" value="Genomic_DNA"/>
</dbReference>
<dbReference type="InterPro" id="IPR009366">
    <property type="entry name" value="Protein_Veg"/>
</dbReference>
<gene>
    <name evidence="1" type="ORF">IAB07_01645</name>
</gene>
<proteinExistence type="predicted"/>
<reference evidence="1" key="1">
    <citation type="submission" date="2020-10" db="EMBL/GenBank/DDBJ databases">
        <authorList>
            <person name="Gilroy R."/>
        </authorList>
    </citation>
    <scope>NUCLEOTIDE SEQUENCE</scope>
    <source>
        <strain evidence="1">9366</strain>
    </source>
</reference>
<evidence type="ECO:0000313" key="1">
    <source>
        <dbReference type="EMBL" id="HIU62458.1"/>
    </source>
</evidence>